<keyword evidence="1" id="KW-0472">Membrane</keyword>
<evidence type="ECO:0000256" key="1">
    <source>
        <dbReference type="SAM" id="Phobius"/>
    </source>
</evidence>
<protein>
    <recommendedName>
        <fullName evidence="4">NADH dehydrogenase subunit 4</fullName>
    </recommendedName>
</protein>
<evidence type="ECO:0000313" key="3">
    <source>
        <dbReference type="Proteomes" id="UP001432027"/>
    </source>
</evidence>
<accession>A0AAV5SZ99</accession>
<feature type="transmembrane region" description="Helical" evidence="1">
    <location>
        <begin position="6"/>
        <end position="24"/>
    </location>
</feature>
<dbReference type="EMBL" id="BTSX01000003">
    <property type="protein sequence ID" value="GMS88398.1"/>
    <property type="molecule type" value="Genomic_DNA"/>
</dbReference>
<evidence type="ECO:0008006" key="4">
    <source>
        <dbReference type="Google" id="ProtNLM"/>
    </source>
</evidence>
<keyword evidence="1" id="KW-1133">Transmembrane helix</keyword>
<keyword evidence="3" id="KW-1185">Reference proteome</keyword>
<feature type="non-terminal residue" evidence="2">
    <location>
        <position position="69"/>
    </location>
</feature>
<dbReference type="Proteomes" id="UP001432027">
    <property type="component" value="Unassembled WGS sequence"/>
</dbReference>
<dbReference type="AlphaFoldDB" id="A0AAV5SZ99"/>
<keyword evidence="1" id="KW-0812">Transmembrane</keyword>
<feature type="non-terminal residue" evidence="2">
    <location>
        <position position="1"/>
    </location>
</feature>
<feature type="transmembrane region" description="Helical" evidence="1">
    <location>
        <begin position="49"/>
        <end position="68"/>
    </location>
</feature>
<organism evidence="2 3">
    <name type="scientific">Pristionchus entomophagus</name>
    <dbReference type="NCBI Taxonomy" id="358040"/>
    <lineage>
        <taxon>Eukaryota</taxon>
        <taxon>Metazoa</taxon>
        <taxon>Ecdysozoa</taxon>
        <taxon>Nematoda</taxon>
        <taxon>Chromadorea</taxon>
        <taxon>Rhabditida</taxon>
        <taxon>Rhabditina</taxon>
        <taxon>Diplogasteromorpha</taxon>
        <taxon>Diplogasteroidea</taxon>
        <taxon>Neodiplogasteridae</taxon>
        <taxon>Pristionchus</taxon>
    </lineage>
</organism>
<evidence type="ECO:0000313" key="2">
    <source>
        <dbReference type="EMBL" id="GMS88398.1"/>
    </source>
</evidence>
<reference evidence="2" key="1">
    <citation type="submission" date="2023-10" db="EMBL/GenBank/DDBJ databases">
        <title>Genome assembly of Pristionchus species.</title>
        <authorList>
            <person name="Yoshida K."/>
            <person name="Sommer R.J."/>
        </authorList>
    </citation>
    <scope>NUCLEOTIDE SEQUENCE</scope>
    <source>
        <strain evidence="2">RS0144</strain>
    </source>
</reference>
<name>A0AAV5SZ99_9BILA</name>
<comment type="caution">
    <text evidence="2">The sequence shown here is derived from an EMBL/GenBank/DDBJ whole genome shotgun (WGS) entry which is preliminary data.</text>
</comment>
<sequence length="69" mass="7768">IAPYSLTYAAIMIFVALIIAVLICDSHRGIHLMTSTDMNNFKMKRNTDFILHFTLLLALSVENPVLIAF</sequence>
<proteinExistence type="predicted"/>
<gene>
    <name evidence="2" type="ORF">PENTCL1PPCAC_10573</name>
</gene>